<evidence type="ECO:0000313" key="2">
    <source>
        <dbReference type="EMBL" id="KWZ58579.1"/>
    </source>
</evidence>
<dbReference type="EMBL" id="LNJU01000003">
    <property type="protein sequence ID" value="KWZ58579.1"/>
    <property type="molecule type" value="Genomic_DNA"/>
</dbReference>
<protein>
    <submittedName>
        <fullName evidence="1">Integrase</fullName>
    </submittedName>
</protein>
<evidence type="ECO:0000313" key="1">
    <source>
        <dbReference type="EMBL" id="KWA70073.1"/>
    </source>
</evidence>
<dbReference type="EMBL" id="LPHD01000220">
    <property type="protein sequence ID" value="KWA70073.1"/>
    <property type="molecule type" value="Genomic_DNA"/>
</dbReference>
<sequence>MLNEFYRIVFRKKIYDSIATLQADLDAWLDQYNNEREHQGRWCYGKTPMRTFLDSLELAKEKLIPH</sequence>
<reference evidence="1 3" key="1">
    <citation type="submission" date="2015-11" db="EMBL/GenBank/DDBJ databases">
        <title>Expanding the genomic diversity of Burkholderia species for the development of highly accurate diagnostics.</title>
        <authorList>
            <person name="Sahl J."/>
            <person name="Keim P."/>
            <person name="Wagner D."/>
        </authorList>
    </citation>
    <scope>NUCLEOTIDE SEQUENCE [LARGE SCALE GENOMIC DNA]</scope>
    <source>
        <strain evidence="1 3">MSMB2087WGS</strain>
    </source>
</reference>
<reference evidence="2 4" key="2">
    <citation type="submission" date="2015-11" db="EMBL/GenBank/DDBJ databases">
        <authorList>
            <person name="Sahl J."/>
            <person name="Wagner D."/>
            <person name="Keim P."/>
        </authorList>
    </citation>
    <scope>NUCLEOTIDE SEQUENCE [LARGE SCALE GENOMIC DNA]</scope>
    <source>
        <strain evidence="2 4">MSMB1157</strain>
    </source>
</reference>
<dbReference type="Proteomes" id="UP000070119">
    <property type="component" value="Unassembled WGS sequence"/>
</dbReference>
<dbReference type="SUPFAM" id="SSF53098">
    <property type="entry name" value="Ribonuclease H-like"/>
    <property type="match status" value="1"/>
</dbReference>
<evidence type="ECO:0000313" key="3">
    <source>
        <dbReference type="Proteomes" id="UP000060630"/>
    </source>
</evidence>
<dbReference type="Proteomes" id="UP000060630">
    <property type="component" value="Unassembled WGS sequence"/>
</dbReference>
<name>A0A106PKX1_9BURK</name>
<evidence type="ECO:0000313" key="4">
    <source>
        <dbReference type="Proteomes" id="UP000070119"/>
    </source>
</evidence>
<gene>
    <name evidence="2" type="ORF">WK57_17640</name>
    <name evidence="1" type="ORF">WL29_08320</name>
</gene>
<proteinExistence type="predicted"/>
<dbReference type="InterPro" id="IPR012337">
    <property type="entry name" value="RNaseH-like_sf"/>
</dbReference>
<organism evidence="1 3">
    <name type="scientific">Burkholderia ubonensis</name>
    <dbReference type="NCBI Taxonomy" id="101571"/>
    <lineage>
        <taxon>Bacteria</taxon>
        <taxon>Pseudomonadati</taxon>
        <taxon>Pseudomonadota</taxon>
        <taxon>Betaproteobacteria</taxon>
        <taxon>Burkholderiales</taxon>
        <taxon>Burkholderiaceae</taxon>
        <taxon>Burkholderia</taxon>
        <taxon>Burkholderia cepacia complex</taxon>
    </lineage>
</organism>
<dbReference type="AlphaFoldDB" id="A0A106PKX1"/>
<comment type="caution">
    <text evidence="1">The sequence shown here is derived from an EMBL/GenBank/DDBJ whole genome shotgun (WGS) entry which is preliminary data.</text>
</comment>
<accession>A0A106PKX1</accession>